<proteinExistence type="predicted"/>
<sequence>MERLRVEDGRSLRPFEPPAQHVIDCALAETQSCSTPSAPLTAAT</sequence>
<dbReference type="EMBL" id="CP141261">
    <property type="protein sequence ID" value="WRL65893.1"/>
    <property type="molecule type" value="Genomic_DNA"/>
</dbReference>
<reference evidence="1 2" key="1">
    <citation type="submission" date="2023-12" db="EMBL/GenBank/DDBJ databases">
        <title>Blastococcus brunescens sp. nov., an actonobacterium isolated from sandstone collected in sahara desert.</title>
        <authorList>
            <person name="Gtari M."/>
            <person name="Ghodhbane F."/>
        </authorList>
    </citation>
    <scope>NUCLEOTIDE SEQUENCE [LARGE SCALE GENOMIC DNA]</scope>
    <source>
        <strain evidence="1 2">BMG 8361</strain>
    </source>
</reference>
<gene>
    <name evidence="1" type="ORF">U6N30_10240</name>
</gene>
<evidence type="ECO:0000313" key="1">
    <source>
        <dbReference type="EMBL" id="WRL65893.1"/>
    </source>
</evidence>
<protein>
    <submittedName>
        <fullName evidence="1">Uncharacterized protein</fullName>
    </submittedName>
</protein>
<accession>A0ABZ1B505</accession>
<name>A0ABZ1B505_9ACTN</name>
<organism evidence="1 2">
    <name type="scientific">Blastococcus brunescens</name>
    <dbReference type="NCBI Taxonomy" id="1564165"/>
    <lineage>
        <taxon>Bacteria</taxon>
        <taxon>Bacillati</taxon>
        <taxon>Actinomycetota</taxon>
        <taxon>Actinomycetes</taxon>
        <taxon>Geodermatophilales</taxon>
        <taxon>Geodermatophilaceae</taxon>
        <taxon>Blastococcus</taxon>
    </lineage>
</organism>
<dbReference type="Proteomes" id="UP001324287">
    <property type="component" value="Chromosome"/>
</dbReference>
<evidence type="ECO:0000313" key="2">
    <source>
        <dbReference type="Proteomes" id="UP001324287"/>
    </source>
</evidence>
<keyword evidence="2" id="KW-1185">Reference proteome</keyword>
<dbReference type="RefSeq" id="WP_324277210.1">
    <property type="nucleotide sequence ID" value="NZ_CP141261.1"/>
</dbReference>